<evidence type="ECO:0000313" key="1">
    <source>
        <dbReference type="EMBL" id="KAI0048878.1"/>
    </source>
</evidence>
<dbReference type="Proteomes" id="UP000814033">
    <property type="component" value="Unassembled WGS sequence"/>
</dbReference>
<gene>
    <name evidence="1" type="ORF">FA95DRAFT_1557453</name>
</gene>
<sequence>MASVPLDVQILVIEWVYRSSQHARIDYATLCACALVCRATPIAQQLLFRRILRNPLGDHYHEPPLLIRTFYARPSLAAHVRHIQVGWPMRISSFDDAILDLLELCPHVQGISFLSLMSTRSLSPELEARLRSIPLRPVVLEMIGQQPPVSNILQMWPGVRVLMLSVPDARSLPVRVPSSVQALTLLAGDDVRRCLSPSEPLPELHNLMLLSPVWSNAAWCAHLLAVGVLPQMRILRIRGEFPPQDVLQQLTRLESLVVQEPPLQAVTLPSPLQHFGYHCAPSGPTKLARAEFVAHALRALSDLRLVTVTRSVARDMHAALQCMCRRRGVDFATYETPECFPRPRNIDWI</sequence>
<proteinExistence type="predicted"/>
<dbReference type="EMBL" id="MU275880">
    <property type="protein sequence ID" value="KAI0048878.1"/>
    <property type="molecule type" value="Genomic_DNA"/>
</dbReference>
<reference evidence="1" key="2">
    <citation type="journal article" date="2022" name="New Phytol.">
        <title>Evolutionary transition to the ectomycorrhizal habit in the genomes of a hyperdiverse lineage of mushroom-forming fungi.</title>
        <authorList>
            <person name="Looney B."/>
            <person name="Miyauchi S."/>
            <person name="Morin E."/>
            <person name="Drula E."/>
            <person name="Courty P.E."/>
            <person name="Kohler A."/>
            <person name="Kuo A."/>
            <person name="LaButti K."/>
            <person name="Pangilinan J."/>
            <person name="Lipzen A."/>
            <person name="Riley R."/>
            <person name="Andreopoulos W."/>
            <person name="He G."/>
            <person name="Johnson J."/>
            <person name="Nolan M."/>
            <person name="Tritt A."/>
            <person name="Barry K.W."/>
            <person name="Grigoriev I.V."/>
            <person name="Nagy L.G."/>
            <person name="Hibbett D."/>
            <person name="Henrissat B."/>
            <person name="Matheny P.B."/>
            <person name="Labbe J."/>
            <person name="Martin F.M."/>
        </authorList>
    </citation>
    <scope>NUCLEOTIDE SEQUENCE</scope>
    <source>
        <strain evidence="1">FP105234-sp</strain>
    </source>
</reference>
<evidence type="ECO:0000313" key="2">
    <source>
        <dbReference type="Proteomes" id="UP000814033"/>
    </source>
</evidence>
<organism evidence="1 2">
    <name type="scientific">Auriscalpium vulgare</name>
    <dbReference type="NCBI Taxonomy" id="40419"/>
    <lineage>
        <taxon>Eukaryota</taxon>
        <taxon>Fungi</taxon>
        <taxon>Dikarya</taxon>
        <taxon>Basidiomycota</taxon>
        <taxon>Agaricomycotina</taxon>
        <taxon>Agaricomycetes</taxon>
        <taxon>Russulales</taxon>
        <taxon>Auriscalpiaceae</taxon>
        <taxon>Auriscalpium</taxon>
    </lineage>
</organism>
<keyword evidence="2" id="KW-1185">Reference proteome</keyword>
<name>A0ACB8RZ93_9AGAM</name>
<accession>A0ACB8RZ93</accession>
<protein>
    <submittedName>
        <fullName evidence="1">Uncharacterized protein</fullName>
    </submittedName>
</protein>
<reference evidence="1" key="1">
    <citation type="submission" date="2021-02" db="EMBL/GenBank/DDBJ databases">
        <authorList>
            <consortium name="DOE Joint Genome Institute"/>
            <person name="Ahrendt S."/>
            <person name="Looney B.P."/>
            <person name="Miyauchi S."/>
            <person name="Morin E."/>
            <person name="Drula E."/>
            <person name="Courty P.E."/>
            <person name="Chicoki N."/>
            <person name="Fauchery L."/>
            <person name="Kohler A."/>
            <person name="Kuo A."/>
            <person name="Labutti K."/>
            <person name="Pangilinan J."/>
            <person name="Lipzen A."/>
            <person name="Riley R."/>
            <person name="Andreopoulos W."/>
            <person name="He G."/>
            <person name="Johnson J."/>
            <person name="Barry K.W."/>
            <person name="Grigoriev I.V."/>
            <person name="Nagy L."/>
            <person name="Hibbett D."/>
            <person name="Henrissat B."/>
            <person name="Matheny P.B."/>
            <person name="Labbe J."/>
            <person name="Martin F."/>
        </authorList>
    </citation>
    <scope>NUCLEOTIDE SEQUENCE</scope>
    <source>
        <strain evidence="1">FP105234-sp</strain>
    </source>
</reference>
<comment type="caution">
    <text evidence="1">The sequence shown here is derived from an EMBL/GenBank/DDBJ whole genome shotgun (WGS) entry which is preliminary data.</text>
</comment>